<dbReference type="Proteomes" id="UP000234881">
    <property type="component" value="Unassembled WGS sequence"/>
</dbReference>
<keyword evidence="6 7" id="KW-0472">Membrane</keyword>
<comment type="similarity">
    <text evidence="7">Belongs to the binding-protein-dependent transport system permease family.</text>
</comment>
<dbReference type="InterPro" id="IPR035906">
    <property type="entry name" value="MetI-like_sf"/>
</dbReference>
<dbReference type="InterPro" id="IPR000515">
    <property type="entry name" value="MetI-like"/>
</dbReference>
<feature type="domain" description="ABC transmembrane type-1" evidence="8">
    <location>
        <begin position="108"/>
        <end position="323"/>
    </location>
</feature>
<comment type="caution">
    <text evidence="9">The sequence shown here is derived from an EMBL/GenBank/DDBJ whole genome shotgun (WGS) entry which is preliminary data.</text>
</comment>
<feature type="transmembrane region" description="Helical" evidence="7">
    <location>
        <begin position="194"/>
        <end position="219"/>
    </location>
</feature>
<evidence type="ECO:0000259" key="8">
    <source>
        <dbReference type="PROSITE" id="PS50928"/>
    </source>
</evidence>
<dbReference type="OrthoDB" id="9805108at2"/>
<dbReference type="GO" id="GO:0055085">
    <property type="term" value="P:transmembrane transport"/>
    <property type="evidence" value="ECO:0007669"/>
    <property type="project" value="InterPro"/>
</dbReference>
<evidence type="ECO:0000256" key="4">
    <source>
        <dbReference type="ARBA" id="ARBA00022692"/>
    </source>
</evidence>
<keyword evidence="5 7" id="KW-1133">Transmembrane helix</keyword>
<dbReference type="Pfam" id="PF00528">
    <property type="entry name" value="BPD_transp_1"/>
    <property type="match status" value="1"/>
</dbReference>
<evidence type="ECO:0000256" key="7">
    <source>
        <dbReference type="RuleBase" id="RU363032"/>
    </source>
</evidence>
<dbReference type="PANTHER" id="PTHR30193">
    <property type="entry name" value="ABC TRANSPORTER PERMEASE PROTEIN"/>
    <property type="match status" value="1"/>
</dbReference>
<comment type="subcellular location">
    <subcellularLocation>
        <location evidence="1 7">Cell membrane</location>
        <topology evidence="1 7">Multi-pass membrane protein</topology>
    </subcellularLocation>
</comment>
<organism evidence="9 10">
    <name type="scientific">Cohaesibacter celericrescens</name>
    <dbReference type="NCBI Taxonomy" id="2067669"/>
    <lineage>
        <taxon>Bacteria</taxon>
        <taxon>Pseudomonadati</taxon>
        <taxon>Pseudomonadota</taxon>
        <taxon>Alphaproteobacteria</taxon>
        <taxon>Hyphomicrobiales</taxon>
        <taxon>Cohaesibacteraceae</taxon>
    </lineage>
</organism>
<evidence type="ECO:0000256" key="1">
    <source>
        <dbReference type="ARBA" id="ARBA00004651"/>
    </source>
</evidence>
<dbReference type="GO" id="GO:0005886">
    <property type="term" value="C:plasma membrane"/>
    <property type="evidence" value="ECO:0007669"/>
    <property type="project" value="UniProtKB-SubCell"/>
</dbReference>
<dbReference type="InterPro" id="IPR051393">
    <property type="entry name" value="ABC_transporter_permease"/>
</dbReference>
<dbReference type="Gene3D" id="1.10.3720.10">
    <property type="entry name" value="MetI-like"/>
    <property type="match status" value="1"/>
</dbReference>
<dbReference type="PANTHER" id="PTHR30193:SF42">
    <property type="entry name" value="ABC TRANSPORTER PERMEASE PROTEIN"/>
    <property type="match status" value="1"/>
</dbReference>
<feature type="transmembrane region" description="Helical" evidence="7">
    <location>
        <begin position="145"/>
        <end position="165"/>
    </location>
</feature>
<evidence type="ECO:0000313" key="9">
    <source>
        <dbReference type="EMBL" id="PLW76563.1"/>
    </source>
</evidence>
<dbReference type="PROSITE" id="PS50928">
    <property type="entry name" value="ABC_TM1"/>
    <property type="match status" value="1"/>
</dbReference>
<dbReference type="AlphaFoldDB" id="A0A2N5XPZ0"/>
<evidence type="ECO:0000256" key="3">
    <source>
        <dbReference type="ARBA" id="ARBA00022475"/>
    </source>
</evidence>
<evidence type="ECO:0000256" key="5">
    <source>
        <dbReference type="ARBA" id="ARBA00022989"/>
    </source>
</evidence>
<feature type="transmembrane region" description="Helical" evidence="7">
    <location>
        <begin position="300"/>
        <end position="323"/>
    </location>
</feature>
<gene>
    <name evidence="9" type="ORF">C0081_14095</name>
</gene>
<keyword evidence="3" id="KW-1003">Cell membrane</keyword>
<dbReference type="SUPFAM" id="SSF161098">
    <property type="entry name" value="MetI-like"/>
    <property type="match status" value="1"/>
</dbReference>
<keyword evidence="2 7" id="KW-0813">Transport</keyword>
<feature type="transmembrane region" description="Helical" evidence="7">
    <location>
        <begin position="53"/>
        <end position="78"/>
    </location>
</feature>
<feature type="transmembrane region" description="Helical" evidence="7">
    <location>
        <begin position="111"/>
        <end position="133"/>
    </location>
</feature>
<keyword evidence="10" id="KW-1185">Reference proteome</keyword>
<dbReference type="CDD" id="cd06261">
    <property type="entry name" value="TM_PBP2"/>
    <property type="match status" value="1"/>
</dbReference>
<dbReference type="EMBL" id="PKUQ01000027">
    <property type="protein sequence ID" value="PLW76563.1"/>
    <property type="molecule type" value="Genomic_DNA"/>
</dbReference>
<proteinExistence type="inferred from homology"/>
<evidence type="ECO:0000256" key="6">
    <source>
        <dbReference type="ARBA" id="ARBA00023136"/>
    </source>
</evidence>
<evidence type="ECO:0000313" key="10">
    <source>
        <dbReference type="Proteomes" id="UP000234881"/>
    </source>
</evidence>
<name>A0A2N5XPZ0_9HYPH</name>
<evidence type="ECO:0000256" key="2">
    <source>
        <dbReference type="ARBA" id="ARBA00022448"/>
    </source>
</evidence>
<sequence>MCPPIDVTLSGSRHANCISLHVWNPKIQGKGIDLAYSAKAGFRNQLRALLPKIVLSPTIAIIAIFIYGFILFTTYLSFTNSRMLPKYDWVGWQNYTKLFKLNTWGIAVDNLLVFGSLYIIICCVLGLFLAILLDQKIRNEGFIRTIYLYPMALSFIVTGIAWKWFLDPGIGLEAVMHSWGWESFKFDWIKNRDMAVYTIVIAAVWQTSGFVMATFLAGLRGIDGEILRAAEVDGASTFALYRRIVIPQLRPAFMSAFVVLAHMAIKSYDLVVALTNGGPGIATQMPATFMYSYTFTRNQMGVGAASAEIMLLTIAAVIVPYLWSELREKK</sequence>
<keyword evidence="4 7" id="KW-0812">Transmembrane</keyword>
<protein>
    <submittedName>
        <fullName evidence="9">ABC transporter permease</fullName>
    </submittedName>
</protein>
<reference evidence="9 10" key="1">
    <citation type="submission" date="2018-01" db="EMBL/GenBank/DDBJ databases">
        <title>The draft genome sequence of Cohaesibacter sp. H1304.</title>
        <authorList>
            <person name="Wang N.-N."/>
            <person name="Du Z.-J."/>
        </authorList>
    </citation>
    <scope>NUCLEOTIDE SEQUENCE [LARGE SCALE GENOMIC DNA]</scope>
    <source>
        <strain evidence="9 10">H1304</strain>
    </source>
</reference>
<accession>A0A2N5XPZ0</accession>